<evidence type="ECO:0000256" key="4">
    <source>
        <dbReference type="ARBA" id="ARBA00022691"/>
    </source>
</evidence>
<dbReference type="STRING" id="1147123.SAMN05443428_13312"/>
<keyword evidence="13" id="KW-1185">Reference proteome</keyword>
<evidence type="ECO:0000256" key="1">
    <source>
        <dbReference type="ARBA" id="ARBA00001966"/>
    </source>
</evidence>
<proteinExistence type="inferred from homology"/>
<dbReference type="InterPro" id="IPR007197">
    <property type="entry name" value="rSAM"/>
</dbReference>
<evidence type="ECO:0000256" key="5">
    <source>
        <dbReference type="ARBA" id="ARBA00022723"/>
    </source>
</evidence>
<dbReference type="GO" id="GO:0051539">
    <property type="term" value="F:4 iron, 4 sulfur cluster binding"/>
    <property type="evidence" value="ECO:0007669"/>
    <property type="project" value="UniProtKB-KW"/>
</dbReference>
<dbReference type="EMBL" id="FUYH01000033">
    <property type="protein sequence ID" value="SKA99005.1"/>
    <property type="molecule type" value="Genomic_DNA"/>
</dbReference>
<dbReference type="Gene3D" id="3.30.70.20">
    <property type="match status" value="1"/>
</dbReference>
<feature type="domain" description="4Fe-4S ferredoxin-type" evidence="10">
    <location>
        <begin position="35"/>
        <end position="63"/>
    </location>
</feature>
<evidence type="ECO:0000256" key="8">
    <source>
        <dbReference type="ARBA" id="ARBA00023014"/>
    </source>
</evidence>
<evidence type="ECO:0000256" key="3">
    <source>
        <dbReference type="ARBA" id="ARBA00022485"/>
    </source>
</evidence>
<dbReference type="RefSeq" id="WP_078697639.1">
    <property type="nucleotide sequence ID" value="NZ_FUYH01000033.1"/>
</dbReference>
<dbReference type="PROSITE" id="PS51918">
    <property type="entry name" value="RADICAL_SAM"/>
    <property type="match status" value="1"/>
</dbReference>
<dbReference type="PROSITE" id="PS51379">
    <property type="entry name" value="4FE4S_FER_2"/>
    <property type="match status" value="2"/>
</dbReference>
<dbReference type="PANTHER" id="PTHR30352">
    <property type="entry name" value="PYRUVATE FORMATE-LYASE-ACTIVATING ENZYME"/>
    <property type="match status" value="1"/>
</dbReference>
<evidence type="ECO:0000259" key="11">
    <source>
        <dbReference type="PROSITE" id="PS51918"/>
    </source>
</evidence>
<dbReference type="PIRSF" id="PIRSF000371">
    <property type="entry name" value="PFL_act_enz"/>
    <property type="match status" value="1"/>
</dbReference>
<dbReference type="InterPro" id="IPR012839">
    <property type="entry name" value="Organic_radical_activase"/>
</dbReference>
<dbReference type="CDD" id="cd01335">
    <property type="entry name" value="Radical_SAM"/>
    <property type="match status" value="1"/>
</dbReference>
<dbReference type="NCBIfam" id="TIGR04041">
    <property type="entry name" value="activase_YjjW"/>
    <property type="match status" value="1"/>
</dbReference>
<dbReference type="PROSITE" id="PS01087">
    <property type="entry name" value="RADICAL_ACTIVATING"/>
    <property type="match status" value="1"/>
</dbReference>
<feature type="domain" description="Radical SAM core" evidence="11">
    <location>
        <begin position="13"/>
        <end position="276"/>
    </location>
</feature>
<dbReference type="InterPro" id="IPR058240">
    <property type="entry name" value="rSAM_sf"/>
</dbReference>
<evidence type="ECO:0000256" key="2">
    <source>
        <dbReference type="ARBA" id="ARBA00009777"/>
    </source>
</evidence>
<dbReference type="InterPro" id="IPR040074">
    <property type="entry name" value="BssD/PflA/YjjW"/>
</dbReference>
<dbReference type="SFLD" id="SFLDF00392">
    <property type="entry name" value="YjjI_activase"/>
    <property type="match status" value="1"/>
</dbReference>
<dbReference type="OrthoDB" id="9782387at2"/>
<keyword evidence="8" id="KW-0411">Iron-sulfur</keyword>
<dbReference type="SFLD" id="SFLDS00029">
    <property type="entry name" value="Radical_SAM"/>
    <property type="match status" value="1"/>
</dbReference>
<keyword evidence="7" id="KW-0408">Iron</keyword>
<organism evidence="12 13">
    <name type="scientific">Caloramator quimbayensis</name>
    <dbReference type="NCBI Taxonomy" id="1147123"/>
    <lineage>
        <taxon>Bacteria</taxon>
        <taxon>Bacillati</taxon>
        <taxon>Bacillota</taxon>
        <taxon>Clostridia</taxon>
        <taxon>Eubacteriales</taxon>
        <taxon>Clostridiaceae</taxon>
        <taxon>Caloramator</taxon>
    </lineage>
</organism>
<feature type="domain" description="4Fe-4S ferredoxin-type" evidence="10">
    <location>
        <begin position="64"/>
        <end position="92"/>
    </location>
</feature>
<evidence type="ECO:0000256" key="9">
    <source>
        <dbReference type="ARBA" id="ARBA00047365"/>
    </source>
</evidence>
<dbReference type="Gene3D" id="3.20.20.70">
    <property type="entry name" value="Aldolase class I"/>
    <property type="match status" value="1"/>
</dbReference>
<dbReference type="InterPro" id="IPR017896">
    <property type="entry name" value="4Fe4S_Fe-S-bd"/>
</dbReference>
<keyword evidence="3" id="KW-0004">4Fe-4S</keyword>
<keyword evidence="4" id="KW-0949">S-adenosyl-L-methionine</keyword>
<keyword evidence="6" id="KW-0560">Oxidoreductase</keyword>
<protein>
    <submittedName>
        <fullName evidence="12">Pyruvate formate lyase activating enzyme</fullName>
    </submittedName>
</protein>
<dbReference type="InterPro" id="IPR023912">
    <property type="entry name" value="YjjW_bact"/>
</dbReference>
<comment type="catalytic activity">
    <reaction evidence="9">
        <text>glycyl-[protein] + reduced [flavodoxin] + S-adenosyl-L-methionine = glycin-2-yl radical-[protein] + semiquinone [flavodoxin] + 5'-deoxyadenosine + L-methionine + H(+)</text>
        <dbReference type="Rhea" id="RHEA:61976"/>
        <dbReference type="Rhea" id="RHEA-COMP:10622"/>
        <dbReference type="Rhea" id="RHEA-COMP:14480"/>
        <dbReference type="Rhea" id="RHEA-COMP:15993"/>
        <dbReference type="Rhea" id="RHEA-COMP:15994"/>
        <dbReference type="ChEBI" id="CHEBI:15378"/>
        <dbReference type="ChEBI" id="CHEBI:17319"/>
        <dbReference type="ChEBI" id="CHEBI:29947"/>
        <dbReference type="ChEBI" id="CHEBI:32722"/>
        <dbReference type="ChEBI" id="CHEBI:57618"/>
        <dbReference type="ChEBI" id="CHEBI:57844"/>
        <dbReference type="ChEBI" id="CHEBI:59789"/>
        <dbReference type="ChEBI" id="CHEBI:140311"/>
    </reaction>
</comment>
<dbReference type="GO" id="GO:0016491">
    <property type="term" value="F:oxidoreductase activity"/>
    <property type="evidence" value="ECO:0007669"/>
    <property type="project" value="UniProtKB-KW"/>
</dbReference>
<evidence type="ECO:0000259" key="10">
    <source>
        <dbReference type="PROSITE" id="PS51379"/>
    </source>
</evidence>
<dbReference type="InterPro" id="IPR034457">
    <property type="entry name" value="Organic_radical-activating"/>
</dbReference>
<dbReference type="SUPFAM" id="SSF54862">
    <property type="entry name" value="4Fe-4S ferredoxins"/>
    <property type="match status" value="1"/>
</dbReference>
<comment type="cofactor">
    <cofactor evidence="1">
        <name>[4Fe-4S] cluster</name>
        <dbReference type="ChEBI" id="CHEBI:49883"/>
    </cofactor>
</comment>
<comment type="similarity">
    <text evidence="2">Belongs to the organic radical-activating enzymes family.</text>
</comment>
<dbReference type="InterPro" id="IPR001989">
    <property type="entry name" value="Radical_activat_CS"/>
</dbReference>
<accession>A0A1T4YCL8</accession>
<dbReference type="AlphaFoldDB" id="A0A1T4YCL8"/>
<dbReference type="GO" id="GO:0046872">
    <property type="term" value="F:metal ion binding"/>
    <property type="evidence" value="ECO:0007669"/>
    <property type="project" value="UniProtKB-KW"/>
</dbReference>
<dbReference type="SUPFAM" id="SSF102114">
    <property type="entry name" value="Radical SAM enzymes"/>
    <property type="match status" value="1"/>
</dbReference>
<name>A0A1T4YCL8_9CLOT</name>
<evidence type="ECO:0000313" key="12">
    <source>
        <dbReference type="EMBL" id="SKA99005.1"/>
    </source>
</evidence>
<dbReference type="Proteomes" id="UP000190105">
    <property type="component" value="Unassembled WGS sequence"/>
</dbReference>
<sequence>MAYINKIILNTFIDGPGSRMAVFMQGCNLRCLYCHNPETWNLCTNCGECVKACKKGALYFKDGRVKYNKDLCVKCDVCIKVCHNNSTPKYTDMSAQDIFKTAYDNRDFLDGITLSGGECTLQYEFILELFKLIKENTKLTTFIDTNGYMEFDVLKKLIDVTDGFMFDLKALNRENHIKLTGYDNEKIIKNLEYVSKMGLLYEVRTVLVEGYNDSVEEIEKISKYIFNLNDYTKFKLIPFRPLGVKGKLSNMKQFDEEKFEYLYDNSKRILQSRLKE</sequence>
<evidence type="ECO:0000256" key="6">
    <source>
        <dbReference type="ARBA" id="ARBA00023002"/>
    </source>
</evidence>
<dbReference type="SFLD" id="SFLDG01118">
    <property type="entry name" value="activating_enzymes__group_2"/>
    <property type="match status" value="1"/>
</dbReference>
<dbReference type="PANTHER" id="PTHR30352:SF13">
    <property type="entry name" value="GLYCYL-RADICAL ENZYME ACTIVATING ENZYME YJJW-RELATED"/>
    <property type="match status" value="1"/>
</dbReference>
<dbReference type="Pfam" id="PF00037">
    <property type="entry name" value="Fer4"/>
    <property type="match status" value="1"/>
</dbReference>
<dbReference type="InterPro" id="IPR013785">
    <property type="entry name" value="Aldolase_TIM"/>
</dbReference>
<dbReference type="SFLD" id="SFLDG01066">
    <property type="entry name" value="organic_radical-activating_enz"/>
    <property type="match status" value="1"/>
</dbReference>
<keyword evidence="12" id="KW-0456">Lyase</keyword>
<evidence type="ECO:0000313" key="13">
    <source>
        <dbReference type="Proteomes" id="UP000190105"/>
    </source>
</evidence>
<gene>
    <name evidence="12" type="ORF">SAMN05443428_13312</name>
</gene>
<reference evidence="13" key="1">
    <citation type="submission" date="2017-02" db="EMBL/GenBank/DDBJ databases">
        <authorList>
            <person name="Varghese N."/>
            <person name="Submissions S."/>
        </authorList>
    </citation>
    <scope>NUCLEOTIDE SEQUENCE [LARGE SCALE GENOMIC DNA]</scope>
    <source>
        <strain evidence="13">USBA 833</strain>
    </source>
</reference>
<evidence type="ECO:0000256" key="7">
    <source>
        <dbReference type="ARBA" id="ARBA00023004"/>
    </source>
</evidence>
<dbReference type="Pfam" id="PF04055">
    <property type="entry name" value="Radical_SAM"/>
    <property type="match status" value="1"/>
</dbReference>
<keyword evidence="12" id="KW-0670">Pyruvate</keyword>
<dbReference type="GO" id="GO:0016829">
    <property type="term" value="F:lyase activity"/>
    <property type="evidence" value="ECO:0007669"/>
    <property type="project" value="UniProtKB-KW"/>
</dbReference>
<keyword evidence="5" id="KW-0479">Metal-binding</keyword>